<feature type="transmembrane region" description="Helical" evidence="6">
    <location>
        <begin position="348"/>
        <end position="375"/>
    </location>
</feature>
<keyword evidence="3 6" id="KW-0812">Transmembrane</keyword>
<protein>
    <submittedName>
        <fullName evidence="9">FtsX-like permease family protein</fullName>
    </submittedName>
</protein>
<feature type="domain" description="MacB-like periplasmic core" evidence="8">
    <location>
        <begin position="21"/>
        <end position="219"/>
    </location>
</feature>
<feature type="transmembrane region" description="Helical" evidence="6">
    <location>
        <begin position="812"/>
        <end position="836"/>
    </location>
</feature>
<evidence type="ECO:0000256" key="4">
    <source>
        <dbReference type="ARBA" id="ARBA00022989"/>
    </source>
</evidence>
<dbReference type="InterPro" id="IPR038766">
    <property type="entry name" value="Membrane_comp_ABC_pdt"/>
</dbReference>
<feature type="domain" description="ABC3 transporter permease C-terminal" evidence="7">
    <location>
        <begin position="262"/>
        <end position="380"/>
    </location>
</feature>
<gene>
    <name evidence="9" type="ORF">EHQ62_11680</name>
</gene>
<feature type="transmembrane region" description="Helical" evidence="6">
    <location>
        <begin position="723"/>
        <end position="745"/>
    </location>
</feature>
<evidence type="ECO:0000256" key="1">
    <source>
        <dbReference type="ARBA" id="ARBA00004651"/>
    </source>
</evidence>
<keyword evidence="5 6" id="KW-0472">Membrane</keyword>
<reference evidence="9" key="1">
    <citation type="journal article" date="2019" name="PLoS Negl. Trop. Dis.">
        <title>Revisiting the worldwide diversity of Leptospira species in the environment.</title>
        <authorList>
            <person name="Vincent A.T."/>
            <person name="Schiettekatte O."/>
            <person name="Bourhy P."/>
            <person name="Veyrier F.J."/>
            <person name="Picardeau M."/>
        </authorList>
    </citation>
    <scope>NUCLEOTIDE SEQUENCE [LARGE SCALE GENOMIC DNA]</scope>
    <source>
        <strain evidence="9">201702451</strain>
    </source>
</reference>
<dbReference type="RefSeq" id="WP_135642985.1">
    <property type="nucleotide sequence ID" value="NZ_RQGH01000026.1"/>
</dbReference>
<feature type="domain" description="ABC3 transporter permease C-terminal" evidence="7">
    <location>
        <begin position="726"/>
        <end position="838"/>
    </location>
</feature>
<dbReference type="Pfam" id="PF12704">
    <property type="entry name" value="MacB_PCD"/>
    <property type="match status" value="1"/>
</dbReference>
<evidence type="ECO:0000313" key="9">
    <source>
        <dbReference type="EMBL" id="TGL65235.1"/>
    </source>
</evidence>
<comment type="subcellular location">
    <subcellularLocation>
        <location evidence="1">Cell membrane</location>
        <topology evidence="1">Multi-pass membrane protein</topology>
    </subcellularLocation>
</comment>
<keyword evidence="2" id="KW-1003">Cell membrane</keyword>
<sequence length="848" mass="94428">MKGSLFRFYLKRELFSRFRYSLLIVVSITLGVGSVIGIHSYKDNTANAIKKEAKSIMGADLALQSPQEITDSAKELLKTHLPEGAKTSSSIQFLSMISNESGSENSLSFVKGIETSYPFYGEMKTEPENAYRNLKPNQVLLDASLVENLKLKRGDRIRLGDSLLVLAGVVLKEPGAVGSFVGSAPGSIIRKETAIQTGLVQRGSRIRYTIYLQFPDTIDSLEWKDKEFASFIKEDLTIYHNTEVNSGSQQFIKNTFDYMALLALAGFFLGAISVYTAVRTRLLEKRNEIAILMCLGAKPNVILLLVFSEILILSLLGTSFGLGLGYAIQSVLPDISGLLAVGVGTGFFGLSASSLLWSLVLGVVLPLLISIPLVLETRSVKPLAALKEVESQTSGNLATSYWQFGSFVLIYILFTTLAILETESIFKGILFTLVLLTLPLLVYGLYILFGSFLQKISKLGWLSKEWSLVTKKVTRKSGALRLSIIGLGSALFILTLSLILQESLLELSGAREIERRPNMFLLDIRETQKNDLLSSISSFPVEKQYVAPVIGARLSKVNGEPVKKEDTIKNAMDRNWRATARTREYFLSYRDELYDTEKVTKGSWWGQSSQNEISVERDFAGYLQAGIGDELTFNVQGREVSGKITNLRSVNWADMKPNFVVLFSRGILEKAPRFYIVSLLIDSSENRYQLQKLIVNQFPNITVIDTEKTIQAFMGILEKVTQMMALMTAFILAASFVLVFTTLYASQSERKREFALLRVIGANSRFMGKHFLREALLVSVISFLLGLVYSVVSNEVLNRSVLELRSVYPYGQLTLVFVGICFVTVTLYAIGLVSFFRMPTKTVLKEIK</sequence>
<feature type="transmembrane region" description="Helical" evidence="6">
    <location>
        <begin position="425"/>
        <end position="449"/>
    </location>
</feature>
<dbReference type="PANTHER" id="PTHR30287">
    <property type="entry name" value="MEMBRANE COMPONENT OF PREDICTED ABC SUPERFAMILY METABOLITE UPTAKE TRANSPORTER"/>
    <property type="match status" value="1"/>
</dbReference>
<feature type="transmembrane region" description="Helical" evidence="6">
    <location>
        <begin position="301"/>
        <end position="328"/>
    </location>
</feature>
<evidence type="ECO:0000256" key="2">
    <source>
        <dbReference type="ARBA" id="ARBA00022475"/>
    </source>
</evidence>
<name>A0A4Z0ZYI3_9LEPT</name>
<dbReference type="Pfam" id="PF02687">
    <property type="entry name" value="FtsX"/>
    <property type="match status" value="2"/>
</dbReference>
<feature type="transmembrane region" description="Helical" evidence="6">
    <location>
        <begin position="396"/>
        <end position="419"/>
    </location>
</feature>
<feature type="transmembrane region" description="Helical" evidence="6">
    <location>
        <begin position="20"/>
        <end position="41"/>
    </location>
</feature>
<evidence type="ECO:0000256" key="5">
    <source>
        <dbReference type="ARBA" id="ARBA00023136"/>
    </source>
</evidence>
<dbReference type="GO" id="GO:0005886">
    <property type="term" value="C:plasma membrane"/>
    <property type="evidence" value="ECO:0007669"/>
    <property type="project" value="UniProtKB-SubCell"/>
</dbReference>
<dbReference type="Proteomes" id="UP000297567">
    <property type="component" value="Unassembled WGS sequence"/>
</dbReference>
<evidence type="ECO:0000256" key="6">
    <source>
        <dbReference type="SAM" id="Phobius"/>
    </source>
</evidence>
<evidence type="ECO:0000259" key="7">
    <source>
        <dbReference type="Pfam" id="PF02687"/>
    </source>
</evidence>
<dbReference type="AlphaFoldDB" id="A0A4Z0ZYI3"/>
<comment type="caution">
    <text evidence="9">The sequence shown here is derived from an EMBL/GenBank/DDBJ whole genome shotgun (WGS) entry which is preliminary data.</text>
</comment>
<dbReference type="InterPro" id="IPR003838">
    <property type="entry name" value="ABC3_permease_C"/>
</dbReference>
<feature type="transmembrane region" description="Helical" evidence="6">
    <location>
        <begin position="479"/>
        <end position="500"/>
    </location>
</feature>
<dbReference type="InterPro" id="IPR025857">
    <property type="entry name" value="MacB_PCD"/>
</dbReference>
<keyword evidence="10" id="KW-1185">Reference proteome</keyword>
<dbReference type="EMBL" id="RQGH01000026">
    <property type="protein sequence ID" value="TGL65235.1"/>
    <property type="molecule type" value="Genomic_DNA"/>
</dbReference>
<keyword evidence="4 6" id="KW-1133">Transmembrane helix</keyword>
<dbReference type="PANTHER" id="PTHR30287:SF1">
    <property type="entry name" value="INNER MEMBRANE PROTEIN"/>
    <property type="match status" value="1"/>
</dbReference>
<organism evidence="9 10">
    <name type="scientific">Leptospira jelokensis</name>
    <dbReference type="NCBI Taxonomy" id="2484931"/>
    <lineage>
        <taxon>Bacteria</taxon>
        <taxon>Pseudomonadati</taxon>
        <taxon>Spirochaetota</taxon>
        <taxon>Spirochaetia</taxon>
        <taxon>Leptospirales</taxon>
        <taxon>Leptospiraceae</taxon>
        <taxon>Leptospira</taxon>
    </lineage>
</organism>
<evidence type="ECO:0000259" key="8">
    <source>
        <dbReference type="Pfam" id="PF12704"/>
    </source>
</evidence>
<feature type="transmembrane region" description="Helical" evidence="6">
    <location>
        <begin position="775"/>
        <end position="792"/>
    </location>
</feature>
<evidence type="ECO:0000256" key="3">
    <source>
        <dbReference type="ARBA" id="ARBA00022692"/>
    </source>
</evidence>
<feature type="transmembrane region" description="Helical" evidence="6">
    <location>
        <begin position="258"/>
        <end position="278"/>
    </location>
</feature>
<proteinExistence type="predicted"/>
<evidence type="ECO:0000313" key="10">
    <source>
        <dbReference type="Proteomes" id="UP000297567"/>
    </source>
</evidence>
<accession>A0A4Z0ZYI3</accession>